<dbReference type="InterPro" id="IPR051199">
    <property type="entry name" value="LPS_LOS_Heptosyltrfase"/>
</dbReference>
<dbReference type="Gene3D" id="3.40.50.2000">
    <property type="entry name" value="Glycogen Phosphorylase B"/>
    <property type="match status" value="1"/>
</dbReference>
<dbReference type="GO" id="GO:0005829">
    <property type="term" value="C:cytosol"/>
    <property type="evidence" value="ECO:0007669"/>
    <property type="project" value="TreeGrafter"/>
</dbReference>
<organism evidence="1">
    <name type="scientific">candidate division CPR1 bacterium ADurb.Bin160</name>
    <dbReference type="NCBI Taxonomy" id="1852826"/>
    <lineage>
        <taxon>Bacteria</taxon>
        <taxon>candidate division CPR1</taxon>
    </lineage>
</organism>
<dbReference type="PANTHER" id="PTHR30160:SF1">
    <property type="entry name" value="LIPOPOLYSACCHARIDE 1,2-N-ACETYLGLUCOSAMINETRANSFERASE-RELATED"/>
    <property type="match status" value="1"/>
</dbReference>
<name>A0A1V5ZKC1_9BACT</name>
<accession>A0A1V5ZKC1</accession>
<dbReference type="GO" id="GO:0008713">
    <property type="term" value="F:ADP-heptose-lipopolysaccharide heptosyltransferase activity"/>
    <property type="evidence" value="ECO:0007669"/>
    <property type="project" value="TreeGrafter"/>
</dbReference>
<dbReference type="AlphaFoldDB" id="A0A1V5ZKC1"/>
<gene>
    <name evidence="1" type="ORF">BWY04_01280</name>
</gene>
<reference evidence="1" key="1">
    <citation type="submission" date="2017-02" db="EMBL/GenBank/DDBJ databases">
        <title>Delving into the versatile metabolic prowess of the omnipresent phylum Bacteroidetes.</title>
        <authorList>
            <person name="Nobu M.K."/>
            <person name="Mei R."/>
            <person name="Narihiro T."/>
            <person name="Kuroda K."/>
            <person name="Liu W.-T."/>
        </authorList>
    </citation>
    <scope>NUCLEOTIDE SEQUENCE</scope>
    <source>
        <strain evidence="1">ADurb.Bin160</strain>
    </source>
</reference>
<sequence>MKHILLFKIGAIGDVLMTTPFIRQLKKQFPGVLIDYMVGKKTKDILSNNPYIRDIIVFDESVFTSKNIFALLSFF</sequence>
<dbReference type="SUPFAM" id="SSF53756">
    <property type="entry name" value="UDP-Glycosyltransferase/glycogen phosphorylase"/>
    <property type="match status" value="1"/>
</dbReference>
<dbReference type="PANTHER" id="PTHR30160">
    <property type="entry name" value="TETRAACYLDISACCHARIDE 4'-KINASE-RELATED"/>
    <property type="match status" value="1"/>
</dbReference>
<protein>
    <submittedName>
        <fullName evidence="1">Lipopolysaccharide core biosynthesis protein</fullName>
    </submittedName>
</protein>
<dbReference type="Proteomes" id="UP000485621">
    <property type="component" value="Unassembled WGS sequence"/>
</dbReference>
<evidence type="ECO:0000313" key="1">
    <source>
        <dbReference type="EMBL" id="OQB40615.1"/>
    </source>
</evidence>
<proteinExistence type="predicted"/>
<dbReference type="GO" id="GO:0009244">
    <property type="term" value="P:lipopolysaccharide core region biosynthetic process"/>
    <property type="evidence" value="ECO:0007669"/>
    <property type="project" value="TreeGrafter"/>
</dbReference>
<comment type="caution">
    <text evidence="1">The sequence shown here is derived from an EMBL/GenBank/DDBJ whole genome shotgun (WGS) entry which is preliminary data.</text>
</comment>
<dbReference type="EMBL" id="MWDB01000038">
    <property type="protein sequence ID" value="OQB40615.1"/>
    <property type="molecule type" value="Genomic_DNA"/>
</dbReference>